<dbReference type="AlphaFoldDB" id="A0A0D2IV56"/>
<dbReference type="PANTHER" id="PTHR44324">
    <property type="entry name" value="WD40 REPEAT DOMAIN 95"/>
    <property type="match status" value="1"/>
</dbReference>
<evidence type="ECO:0000313" key="5">
    <source>
        <dbReference type="Proteomes" id="UP000054498"/>
    </source>
</evidence>
<evidence type="ECO:0000256" key="2">
    <source>
        <dbReference type="ARBA" id="ARBA00022737"/>
    </source>
</evidence>
<dbReference type="RefSeq" id="XP_013890867.1">
    <property type="nucleotide sequence ID" value="XM_014035413.1"/>
</dbReference>
<feature type="repeat" description="WD" evidence="3">
    <location>
        <begin position="11"/>
        <end position="51"/>
    </location>
</feature>
<dbReference type="InterPro" id="IPR019775">
    <property type="entry name" value="WD40_repeat_CS"/>
</dbReference>
<dbReference type="SUPFAM" id="SSF50978">
    <property type="entry name" value="WD40 repeat-like"/>
    <property type="match status" value="1"/>
</dbReference>
<dbReference type="InterPro" id="IPR051242">
    <property type="entry name" value="WD-EF-hand_domain"/>
</dbReference>
<keyword evidence="5" id="KW-1185">Reference proteome</keyword>
<dbReference type="GeneID" id="25733844"/>
<dbReference type="InterPro" id="IPR001680">
    <property type="entry name" value="WD40_rpt"/>
</dbReference>
<dbReference type="EMBL" id="KK106215">
    <property type="protein sequence ID" value="KIY91847.1"/>
    <property type="molecule type" value="Genomic_DNA"/>
</dbReference>
<dbReference type="InterPro" id="IPR036322">
    <property type="entry name" value="WD40_repeat_dom_sf"/>
</dbReference>
<dbReference type="SMART" id="SM00320">
    <property type="entry name" value="WD40"/>
    <property type="match status" value="2"/>
</dbReference>
<dbReference type="InterPro" id="IPR015943">
    <property type="entry name" value="WD40/YVTN_repeat-like_dom_sf"/>
</dbReference>
<proteinExistence type="predicted"/>
<evidence type="ECO:0000256" key="1">
    <source>
        <dbReference type="ARBA" id="ARBA00022574"/>
    </source>
</evidence>
<dbReference type="Proteomes" id="UP000054498">
    <property type="component" value="Unassembled WGS sequence"/>
</dbReference>
<dbReference type="Pfam" id="PF00400">
    <property type="entry name" value="WD40"/>
    <property type="match status" value="3"/>
</dbReference>
<dbReference type="OrthoDB" id="515012at2759"/>
<dbReference type="PROSITE" id="PS50294">
    <property type="entry name" value="WD_REPEATS_REGION"/>
    <property type="match status" value="1"/>
</dbReference>
<organism evidence="4 5">
    <name type="scientific">Monoraphidium neglectum</name>
    <dbReference type="NCBI Taxonomy" id="145388"/>
    <lineage>
        <taxon>Eukaryota</taxon>
        <taxon>Viridiplantae</taxon>
        <taxon>Chlorophyta</taxon>
        <taxon>core chlorophytes</taxon>
        <taxon>Chlorophyceae</taxon>
        <taxon>CS clade</taxon>
        <taxon>Sphaeropleales</taxon>
        <taxon>Selenastraceae</taxon>
        <taxon>Monoraphidium</taxon>
    </lineage>
</organism>
<dbReference type="KEGG" id="mng:MNEG_16116"/>
<dbReference type="PANTHER" id="PTHR44324:SF4">
    <property type="entry name" value="WD40 REPEAT DOMAIN 95"/>
    <property type="match status" value="1"/>
</dbReference>
<keyword evidence="1 3" id="KW-0853">WD repeat</keyword>
<dbReference type="STRING" id="145388.A0A0D2IV56"/>
<dbReference type="Gene3D" id="2.130.10.10">
    <property type="entry name" value="YVTN repeat-like/Quinoprotein amine dehydrogenase"/>
    <property type="match status" value="1"/>
</dbReference>
<gene>
    <name evidence="4" type="ORF">MNEG_16116</name>
</gene>
<accession>A0A0D2IV56</accession>
<sequence length="118" mass="13431">MMSLQDYIYLHREHTDWVTQVEWIPEIGLVTSSLDTTIKVWDIARERMTHVCSHHTKGVHAFVWCKAYSLFASCGMERDVTIWQGNTGRKLGELRGHTSSVTSIALDERLNQVVGGSL</sequence>
<protein>
    <submittedName>
        <fullName evidence="4">Uncharacterized protein</fullName>
    </submittedName>
</protein>
<keyword evidence="2" id="KW-0677">Repeat</keyword>
<dbReference type="PROSITE" id="PS50082">
    <property type="entry name" value="WD_REPEATS_2"/>
    <property type="match status" value="1"/>
</dbReference>
<evidence type="ECO:0000256" key="3">
    <source>
        <dbReference type="PROSITE-ProRule" id="PRU00221"/>
    </source>
</evidence>
<name>A0A0D2IV56_9CHLO</name>
<reference evidence="4 5" key="1">
    <citation type="journal article" date="2013" name="BMC Genomics">
        <title>Reconstruction of the lipid metabolism for the microalga Monoraphidium neglectum from its genome sequence reveals characteristics suitable for biofuel production.</title>
        <authorList>
            <person name="Bogen C."/>
            <person name="Al-Dilaimi A."/>
            <person name="Albersmeier A."/>
            <person name="Wichmann J."/>
            <person name="Grundmann M."/>
            <person name="Rupp O."/>
            <person name="Lauersen K.J."/>
            <person name="Blifernez-Klassen O."/>
            <person name="Kalinowski J."/>
            <person name="Goesmann A."/>
            <person name="Mussgnug J.H."/>
            <person name="Kruse O."/>
        </authorList>
    </citation>
    <scope>NUCLEOTIDE SEQUENCE [LARGE SCALE GENOMIC DNA]</scope>
    <source>
        <strain evidence="4 5">SAG 48.87</strain>
    </source>
</reference>
<dbReference type="PROSITE" id="PS00678">
    <property type="entry name" value="WD_REPEATS_1"/>
    <property type="match status" value="1"/>
</dbReference>
<evidence type="ECO:0000313" key="4">
    <source>
        <dbReference type="EMBL" id="KIY91847.1"/>
    </source>
</evidence>